<proteinExistence type="inferred from homology"/>
<comment type="cofactor">
    <cofactor evidence="1">
        <name>Mg(2+)</name>
        <dbReference type="ChEBI" id="CHEBI:18420"/>
    </cofactor>
</comment>
<accession>A0AAW0EIK0</accession>
<dbReference type="PANTHER" id="PTHR47642:SF5">
    <property type="entry name" value="ATP-DEPENDENT DNA HELICASE"/>
    <property type="match status" value="1"/>
</dbReference>
<dbReference type="PANTHER" id="PTHR47642">
    <property type="entry name" value="ATP-DEPENDENT DNA HELICASE"/>
    <property type="match status" value="1"/>
</dbReference>
<dbReference type="GO" id="GO:0005524">
    <property type="term" value="F:ATP binding"/>
    <property type="evidence" value="ECO:0007669"/>
    <property type="project" value="UniProtKB-KW"/>
</dbReference>
<keyword evidence="1" id="KW-0234">DNA repair</keyword>
<evidence type="ECO:0000313" key="4">
    <source>
        <dbReference type="Proteomes" id="UP001362999"/>
    </source>
</evidence>
<gene>
    <name evidence="3" type="ORF">R3P38DRAFT_2757227</name>
</gene>
<feature type="domain" description="DNA helicase Pif1-like DEAD-box helicase" evidence="2">
    <location>
        <begin position="1"/>
        <end position="96"/>
    </location>
</feature>
<dbReference type="Gene3D" id="2.30.30.940">
    <property type="match status" value="1"/>
</dbReference>
<sequence length="353" mass="40314">MVDGQLFDKLEEIARILRRNDAPFGGIQLVLSGDFFQLPPVPNRNGDEIIPPTFAFDARTWNTCIDRPMILNRVFRQKDQTFVNLLNAMRFGKMENLEPFRALARTVEYTDGIKPTELLSRRDEVDRVNITRLNDLPGNCETYQAHDMAGLNSKNERISTQQMDKLLERLVVPKSIGLKVMLVKNLSQGRLVNGSTGQVVGFSTAFDAIQRHLEVAKLDINAPPPPELARSTQLWPVVKFVNGVEMLMVPQEFTINNADGGMEARRDQVHKSQGQTIERVKVDLKNTFEKGQAYVAISRATTMEHLQILNFHPSKVVAHPRVLQWYADFQEDDRVRRMEEEMDLEGAMEAYYN</sequence>
<dbReference type="GO" id="GO:0006310">
    <property type="term" value="P:DNA recombination"/>
    <property type="evidence" value="ECO:0007669"/>
    <property type="project" value="UniProtKB-KW"/>
</dbReference>
<dbReference type="Gene3D" id="3.40.50.300">
    <property type="entry name" value="P-loop containing nucleotide triphosphate hydrolases"/>
    <property type="match status" value="2"/>
</dbReference>
<dbReference type="EC" id="5.6.2.3" evidence="1"/>
<comment type="similarity">
    <text evidence="1">Belongs to the helicase family.</text>
</comment>
<keyword evidence="1" id="KW-0233">DNA recombination</keyword>
<evidence type="ECO:0000256" key="1">
    <source>
        <dbReference type="RuleBase" id="RU363044"/>
    </source>
</evidence>
<dbReference type="InterPro" id="IPR051055">
    <property type="entry name" value="PIF1_helicase"/>
</dbReference>
<evidence type="ECO:0000259" key="2">
    <source>
        <dbReference type="Pfam" id="PF05970"/>
    </source>
</evidence>
<dbReference type="Proteomes" id="UP001362999">
    <property type="component" value="Unassembled WGS sequence"/>
</dbReference>
<dbReference type="EMBL" id="JAWWNJ010000001">
    <property type="protein sequence ID" value="KAK7064560.1"/>
    <property type="molecule type" value="Genomic_DNA"/>
</dbReference>
<keyword evidence="1 3" id="KW-0378">Hydrolase</keyword>
<protein>
    <recommendedName>
        <fullName evidence="1">ATP-dependent DNA helicase</fullName>
        <ecNumber evidence="1">5.6.2.3</ecNumber>
    </recommendedName>
</protein>
<dbReference type="SUPFAM" id="SSF52540">
    <property type="entry name" value="P-loop containing nucleoside triphosphate hydrolases"/>
    <property type="match status" value="1"/>
</dbReference>
<reference evidence="3 4" key="1">
    <citation type="journal article" date="2024" name="J Genomics">
        <title>Draft genome sequencing and assembly of Favolaschia claudopus CIRM-BRFM 2984 isolated from oak limbs.</title>
        <authorList>
            <person name="Navarro D."/>
            <person name="Drula E."/>
            <person name="Chaduli D."/>
            <person name="Cazenave R."/>
            <person name="Ahrendt S."/>
            <person name="Wang J."/>
            <person name="Lipzen A."/>
            <person name="Daum C."/>
            <person name="Barry K."/>
            <person name="Grigoriev I.V."/>
            <person name="Favel A."/>
            <person name="Rosso M.N."/>
            <person name="Martin F."/>
        </authorList>
    </citation>
    <scope>NUCLEOTIDE SEQUENCE [LARGE SCALE GENOMIC DNA]</scope>
    <source>
        <strain evidence="3 4">CIRM-BRFM 2984</strain>
    </source>
</reference>
<comment type="catalytic activity">
    <reaction evidence="1">
        <text>ATP + H2O = ADP + phosphate + H(+)</text>
        <dbReference type="Rhea" id="RHEA:13065"/>
        <dbReference type="ChEBI" id="CHEBI:15377"/>
        <dbReference type="ChEBI" id="CHEBI:15378"/>
        <dbReference type="ChEBI" id="CHEBI:30616"/>
        <dbReference type="ChEBI" id="CHEBI:43474"/>
        <dbReference type="ChEBI" id="CHEBI:456216"/>
        <dbReference type="EC" id="5.6.2.3"/>
    </reaction>
</comment>
<dbReference type="GO" id="GO:0000723">
    <property type="term" value="P:telomere maintenance"/>
    <property type="evidence" value="ECO:0007669"/>
    <property type="project" value="InterPro"/>
</dbReference>
<dbReference type="Pfam" id="PF05970">
    <property type="entry name" value="PIF1"/>
    <property type="match status" value="1"/>
</dbReference>
<keyword evidence="4" id="KW-1185">Reference proteome</keyword>
<dbReference type="InterPro" id="IPR010285">
    <property type="entry name" value="DNA_helicase_pif1-like_DEAD"/>
</dbReference>
<dbReference type="CDD" id="cd18809">
    <property type="entry name" value="SF1_C_RecD"/>
    <property type="match status" value="1"/>
</dbReference>
<dbReference type="InterPro" id="IPR027417">
    <property type="entry name" value="P-loop_NTPase"/>
</dbReference>
<keyword evidence="1" id="KW-0067">ATP-binding</keyword>
<keyword evidence="1" id="KW-0347">Helicase</keyword>
<dbReference type="AlphaFoldDB" id="A0AAW0EIK0"/>
<dbReference type="GO" id="GO:0016787">
    <property type="term" value="F:hydrolase activity"/>
    <property type="evidence" value="ECO:0007669"/>
    <property type="project" value="UniProtKB-KW"/>
</dbReference>
<organism evidence="3 4">
    <name type="scientific">Favolaschia claudopus</name>
    <dbReference type="NCBI Taxonomy" id="2862362"/>
    <lineage>
        <taxon>Eukaryota</taxon>
        <taxon>Fungi</taxon>
        <taxon>Dikarya</taxon>
        <taxon>Basidiomycota</taxon>
        <taxon>Agaricomycotina</taxon>
        <taxon>Agaricomycetes</taxon>
        <taxon>Agaricomycetidae</taxon>
        <taxon>Agaricales</taxon>
        <taxon>Marasmiineae</taxon>
        <taxon>Mycenaceae</taxon>
        <taxon>Favolaschia</taxon>
    </lineage>
</organism>
<keyword evidence="1" id="KW-0547">Nucleotide-binding</keyword>
<dbReference type="GO" id="GO:0006281">
    <property type="term" value="P:DNA repair"/>
    <property type="evidence" value="ECO:0007669"/>
    <property type="project" value="UniProtKB-KW"/>
</dbReference>
<dbReference type="GO" id="GO:0043139">
    <property type="term" value="F:5'-3' DNA helicase activity"/>
    <property type="evidence" value="ECO:0007669"/>
    <property type="project" value="UniProtKB-EC"/>
</dbReference>
<comment type="caution">
    <text evidence="3">The sequence shown here is derived from an EMBL/GenBank/DDBJ whole genome shotgun (WGS) entry which is preliminary data.</text>
</comment>
<name>A0AAW0EIK0_9AGAR</name>
<evidence type="ECO:0000313" key="3">
    <source>
        <dbReference type="EMBL" id="KAK7064560.1"/>
    </source>
</evidence>
<keyword evidence="1" id="KW-0227">DNA damage</keyword>